<dbReference type="InterPro" id="IPR006665">
    <property type="entry name" value="OmpA-like"/>
</dbReference>
<evidence type="ECO:0000313" key="7">
    <source>
        <dbReference type="EMBL" id="WZU63407.1"/>
    </source>
</evidence>
<dbReference type="PANTHER" id="PTHR30329:SF21">
    <property type="entry name" value="LIPOPROTEIN YIAD-RELATED"/>
    <property type="match status" value="1"/>
</dbReference>
<dbReference type="RefSeq" id="WP_342069789.1">
    <property type="nucleotide sequence ID" value="NZ_CP151762.1"/>
</dbReference>
<dbReference type="PRINTS" id="PR01021">
    <property type="entry name" value="OMPADOMAIN"/>
</dbReference>
<dbReference type="GO" id="GO:0009279">
    <property type="term" value="C:cell outer membrane"/>
    <property type="evidence" value="ECO:0007669"/>
    <property type="project" value="UniProtKB-SubCell"/>
</dbReference>
<protein>
    <submittedName>
        <fullName evidence="7">OmpA family protein</fullName>
    </submittedName>
</protein>
<sequence>MKNLPIKSLMLTLGLFASSATLMAQETSQTAAPVVEEAEEAPWLKVYFASGSASVSADQAATLDRAVRTFREGDPFVMIVAGGADKVGDPAANLGLSLQRATAVATALTNRGIPIERLQVLGRGNSELQVATPDGVAEEENRVVEISWR</sequence>
<dbReference type="SUPFAM" id="SSF103088">
    <property type="entry name" value="OmpA-like"/>
    <property type="match status" value="1"/>
</dbReference>
<dbReference type="Proteomes" id="UP001451782">
    <property type="component" value="Chromosome"/>
</dbReference>
<dbReference type="InterPro" id="IPR036737">
    <property type="entry name" value="OmpA-like_sf"/>
</dbReference>
<dbReference type="CDD" id="cd07185">
    <property type="entry name" value="OmpA_C-like"/>
    <property type="match status" value="1"/>
</dbReference>
<dbReference type="PROSITE" id="PS51123">
    <property type="entry name" value="OMPA_2"/>
    <property type="match status" value="1"/>
</dbReference>
<keyword evidence="3" id="KW-0998">Cell outer membrane</keyword>
<keyword evidence="5" id="KW-0732">Signal</keyword>
<dbReference type="KEGG" id="yag:AABB28_16390"/>
<evidence type="ECO:0000313" key="8">
    <source>
        <dbReference type="Proteomes" id="UP001451782"/>
    </source>
</evidence>
<organism evidence="7 8">
    <name type="scientific">Yoonia algicola</name>
    <dbReference type="NCBI Taxonomy" id="3137368"/>
    <lineage>
        <taxon>Bacteria</taxon>
        <taxon>Pseudomonadati</taxon>
        <taxon>Pseudomonadota</taxon>
        <taxon>Alphaproteobacteria</taxon>
        <taxon>Rhodobacterales</taxon>
        <taxon>Paracoccaceae</taxon>
        <taxon>Yoonia</taxon>
    </lineage>
</organism>
<evidence type="ECO:0000256" key="4">
    <source>
        <dbReference type="PROSITE-ProRule" id="PRU00473"/>
    </source>
</evidence>
<dbReference type="InterPro" id="IPR050330">
    <property type="entry name" value="Bact_OuterMem_StrucFunc"/>
</dbReference>
<evidence type="ECO:0000259" key="6">
    <source>
        <dbReference type="PROSITE" id="PS51123"/>
    </source>
</evidence>
<accession>A0AAN0NF05</accession>
<dbReference type="PANTHER" id="PTHR30329">
    <property type="entry name" value="STATOR ELEMENT OF FLAGELLAR MOTOR COMPLEX"/>
    <property type="match status" value="1"/>
</dbReference>
<dbReference type="Gene3D" id="3.30.1330.60">
    <property type="entry name" value="OmpA-like domain"/>
    <property type="match status" value="1"/>
</dbReference>
<evidence type="ECO:0000256" key="3">
    <source>
        <dbReference type="ARBA" id="ARBA00023237"/>
    </source>
</evidence>
<gene>
    <name evidence="7" type="ORF">AABB28_16390</name>
</gene>
<dbReference type="InterPro" id="IPR006664">
    <property type="entry name" value="OMP_bac"/>
</dbReference>
<evidence type="ECO:0000256" key="2">
    <source>
        <dbReference type="ARBA" id="ARBA00023136"/>
    </source>
</evidence>
<evidence type="ECO:0000256" key="5">
    <source>
        <dbReference type="SAM" id="SignalP"/>
    </source>
</evidence>
<evidence type="ECO:0000256" key="1">
    <source>
        <dbReference type="ARBA" id="ARBA00004442"/>
    </source>
</evidence>
<name>A0AAN0NF05_9RHOB</name>
<feature type="domain" description="OmpA-like" evidence="6">
    <location>
        <begin position="35"/>
        <end position="149"/>
    </location>
</feature>
<dbReference type="AlphaFoldDB" id="A0AAN0NF05"/>
<dbReference type="Pfam" id="PF00691">
    <property type="entry name" value="OmpA"/>
    <property type="match status" value="1"/>
</dbReference>
<reference evidence="7 8" key="1">
    <citation type="submission" date="2024-04" db="EMBL/GenBank/DDBJ databases">
        <title>Phylogenomic analyses of a clade within the roseobacter group suggest taxonomic reassignments of species of the genera Aestuariivita, Citreicella, Loktanella, Nautella, Pelagibaca, Ruegeria, Thalassobius, Thiobacimonas and Tropicibacter, and the proposal o.</title>
        <authorList>
            <person name="Jeon C.O."/>
        </authorList>
    </citation>
    <scope>NUCLEOTIDE SEQUENCE [LARGE SCALE GENOMIC DNA]</scope>
    <source>
        <strain evidence="7 8">G8-12</strain>
    </source>
</reference>
<feature type="signal peptide" evidence="5">
    <location>
        <begin position="1"/>
        <end position="24"/>
    </location>
</feature>
<keyword evidence="2 4" id="KW-0472">Membrane</keyword>
<keyword evidence="8" id="KW-1185">Reference proteome</keyword>
<comment type="subcellular location">
    <subcellularLocation>
        <location evidence="1">Cell outer membrane</location>
    </subcellularLocation>
</comment>
<proteinExistence type="predicted"/>
<dbReference type="EMBL" id="CP151762">
    <property type="protein sequence ID" value="WZU63407.1"/>
    <property type="molecule type" value="Genomic_DNA"/>
</dbReference>
<feature type="chain" id="PRO_5042844397" evidence="5">
    <location>
        <begin position="25"/>
        <end position="149"/>
    </location>
</feature>